<dbReference type="PROSITE" id="PS50932">
    <property type="entry name" value="HTH_LACI_2"/>
    <property type="match status" value="1"/>
</dbReference>
<evidence type="ECO:0000256" key="1">
    <source>
        <dbReference type="ARBA" id="ARBA00023015"/>
    </source>
</evidence>
<dbReference type="CDD" id="cd06267">
    <property type="entry name" value="PBP1_LacI_sugar_binding-like"/>
    <property type="match status" value="1"/>
</dbReference>
<dbReference type="SUPFAM" id="SSF47413">
    <property type="entry name" value="lambda repressor-like DNA-binding domains"/>
    <property type="match status" value="1"/>
</dbReference>
<dbReference type="SUPFAM" id="SSF53822">
    <property type="entry name" value="Periplasmic binding protein-like I"/>
    <property type="match status" value="1"/>
</dbReference>
<keyword evidence="3" id="KW-0804">Transcription</keyword>
<dbReference type="Gene3D" id="1.10.260.40">
    <property type="entry name" value="lambda repressor-like DNA-binding domains"/>
    <property type="match status" value="1"/>
</dbReference>
<dbReference type="InterPro" id="IPR028082">
    <property type="entry name" value="Peripla_BP_I"/>
</dbReference>
<proteinExistence type="predicted"/>
<dbReference type="Pfam" id="PF00532">
    <property type="entry name" value="Peripla_BP_1"/>
    <property type="match status" value="1"/>
</dbReference>
<dbReference type="Gene3D" id="3.40.50.2300">
    <property type="match status" value="2"/>
</dbReference>
<evidence type="ECO:0000256" key="2">
    <source>
        <dbReference type="ARBA" id="ARBA00023125"/>
    </source>
</evidence>
<dbReference type="InterPro" id="IPR010982">
    <property type="entry name" value="Lambda_DNA-bd_dom_sf"/>
</dbReference>
<gene>
    <name evidence="5" type="primary">cytR</name>
    <name evidence="5" type="ORF">KL86PLE_100436</name>
</gene>
<reference evidence="5" key="1">
    <citation type="submission" date="2016-08" db="EMBL/GenBank/DDBJ databases">
        <authorList>
            <person name="Seilhamer J.J."/>
        </authorList>
    </citation>
    <scope>NUCLEOTIDE SEQUENCE</scope>
    <source>
        <strain evidence="5">86</strain>
    </source>
</reference>
<dbReference type="Pfam" id="PF00356">
    <property type="entry name" value="LacI"/>
    <property type="match status" value="1"/>
</dbReference>
<dbReference type="PANTHER" id="PTHR30146">
    <property type="entry name" value="LACI-RELATED TRANSCRIPTIONAL REPRESSOR"/>
    <property type="match status" value="1"/>
</dbReference>
<keyword evidence="2" id="KW-0238">DNA-binding</keyword>
<protein>
    <submittedName>
        <fullName evidence="5">HTH-type transcriptional repressor CytR</fullName>
    </submittedName>
</protein>
<evidence type="ECO:0000256" key="3">
    <source>
        <dbReference type="ARBA" id="ARBA00023163"/>
    </source>
</evidence>
<evidence type="ECO:0000313" key="5">
    <source>
        <dbReference type="EMBL" id="SCM72030.1"/>
    </source>
</evidence>
<dbReference type="SMART" id="SM00354">
    <property type="entry name" value="HTH_LACI"/>
    <property type="match status" value="1"/>
</dbReference>
<dbReference type="InterPro" id="IPR001761">
    <property type="entry name" value="Peripla_BP/Lac1_sug-bd_dom"/>
</dbReference>
<sequence>MGKVTIRDVSRVTGLSTYTVSRALSGAPGVSADSREQVLAAAREIGYIPNRAAQGLRRGSRDSIAVIVASTANSYYLDLMTGIQQALRHFDWTVIIADVAVDGVYNPRLEDRIVQRLIESRTAGVITTLTLSPENTALLANWDVPIVFVDSAPPESANFPSVTTDNYNASLMVGDHLAEHGYRDWLFLVYPRRWTTRIDRERGIRDAASSHNAHVEVLESENDEDSAFRTLEAYLAGSERIPRVLIAGNNPLLLGALRLIRDRGIRIPADMAVIGYDEFAWASLLDPPLTVLDEDSEAIGRLAGQTLAQIINEQVEAAKRGESQSPVYRPEYRRQVAGRLIVRRSCGCHVDNERPR</sequence>
<accession>A0A212L3B5</accession>
<evidence type="ECO:0000259" key="4">
    <source>
        <dbReference type="PROSITE" id="PS50932"/>
    </source>
</evidence>
<dbReference type="GO" id="GO:0003700">
    <property type="term" value="F:DNA-binding transcription factor activity"/>
    <property type="evidence" value="ECO:0007669"/>
    <property type="project" value="TreeGrafter"/>
</dbReference>
<dbReference type="AlphaFoldDB" id="A0A212L3B5"/>
<dbReference type="EMBL" id="FMJD01000002">
    <property type="protein sequence ID" value="SCM72030.1"/>
    <property type="molecule type" value="Genomic_DNA"/>
</dbReference>
<keyword evidence="1" id="KW-0805">Transcription regulation</keyword>
<feature type="domain" description="HTH lacI-type" evidence="4">
    <location>
        <begin position="4"/>
        <end position="58"/>
    </location>
</feature>
<dbReference type="GO" id="GO:0000976">
    <property type="term" value="F:transcription cis-regulatory region binding"/>
    <property type="evidence" value="ECO:0007669"/>
    <property type="project" value="TreeGrafter"/>
</dbReference>
<dbReference type="InterPro" id="IPR000843">
    <property type="entry name" value="HTH_LacI"/>
</dbReference>
<name>A0A212L3B5_9HYPH</name>
<dbReference type="RefSeq" id="WP_100078487.1">
    <property type="nucleotide sequence ID" value="NZ_LT608334.1"/>
</dbReference>
<organism evidence="5">
    <name type="scientific">uncultured Pleomorphomonas sp</name>
    <dbReference type="NCBI Taxonomy" id="442121"/>
    <lineage>
        <taxon>Bacteria</taxon>
        <taxon>Pseudomonadati</taxon>
        <taxon>Pseudomonadota</taxon>
        <taxon>Alphaproteobacteria</taxon>
        <taxon>Hyphomicrobiales</taxon>
        <taxon>Pleomorphomonadaceae</taxon>
        <taxon>Pleomorphomonas</taxon>
        <taxon>environmental samples</taxon>
    </lineage>
</organism>
<dbReference type="PANTHER" id="PTHR30146:SF109">
    <property type="entry name" value="HTH-TYPE TRANSCRIPTIONAL REGULATOR GALS"/>
    <property type="match status" value="1"/>
</dbReference>
<dbReference type="CDD" id="cd01392">
    <property type="entry name" value="HTH_LacI"/>
    <property type="match status" value="1"/>
</dbReference>